<keyword evidence="7" id="KW-1133">Transmembrane helix</keyword>
<evidence type="ECO:0000256" key="6">
    <source>
        <dbReference type="ARBA" id="ARBA00022824"/>
    </source>
</evidence>
<keyword evidence="8" id="KW-0472">Membrane</keyword>
<dbReference type="GO" id="GO:0016255">
    <property type="term" value="P:attachment of GPI anchor to protein"/>
    <property type="evidence" value="ECO:0007669"/>
    <property type="project" value="InterPro"/>
</dbReference>
<dbReference type="Pfam" id="PF06728">
    <property type="entry name" value="PIG-U"/>
    <property type="match status" value="1"/>
</dbReference>
<dbReference type="GO" id="GO:0006506">
    <property type="term" value="P:GPI anchor biosynthetic process"/>
    <property type="evidence" value="ECO:0007669"/>
    <property type="project" value="UniProtKB-KW"/>
</dbReference>
<name>A0A915E110_9BILA</name>
<comment type="similarity">
    <text evidence="3">Belongs to the PIGU family.</text>
</comment>
<dbReference type="WBParaSite" id="jg24750">
    <property type="protein sequence ID" value="jg24750"/>
    <property type="gene ID" value="jg24750"/>
</dbReference>
<dbReference type="Proteomes" id="UP000887574">
    <property type="component" value="Unplaced"/>
</dbReference>
<evidence type="ECO:0000256" key="8">
    <source>
        <dbReference type="ARBA" id="ARBA00023136"/>
    </source>
</evidence>
<accession>A0A915E110</accession>
<evidence type="ECO:0000256" key="1">
    <source>
        <dbReference type="ARBA" id="ARBA00004477"/>
    </source>
</evidence>
<evidence type="ECO:0000313" key="9">
    <source>
        <dbReference type="Proteomes" id="UP000887574"/>
    </source>
</evidence>
<evidence type="ECO:0000256" key="3">
    <source>
        <dbReference type="ARBA" id="ARBA00010026"/>
    </source>
</evidence>
<dbReference type="AlphaFoldDB" id="A0A915E110"/>
<keyword evidence="9" id="KW-1185">Reference proteome</keyword>
<comment type="subcellular location">
    <subcellularLocation>
        <location evidence="1">Endoplasmic reticulum membrane</location>
        <topology evidence="1">Multi-pass membrane protein</topology>
    </subcellularLocation>
</comment>
<evidence type="ECO:0000256" key="4">
    <source>
        <dbReference type="ARBA" id="ARBA00022502"/>
    </source>
</evidence>
<comment type="pathway">
    <text evidence="2">Glycolipid biosynthesis; glycosylphosphatidylinositol-anchor biosynthesis.</text>
</comment>
<sequence length="186" mass="21596">MAASAQEDVVLEEREEILAAVFEDAQQLEEELIADLSDHTESERLLLGELDDVIPEDPSKQEDVSTSQFGFKYMCIVLAVALRLLAYFYLKDLFESSPQLVTPWNSFKRFKEGVFLFESESVDDVYDGDMFHVMPMFIHVLRPTLDSMFWLRVEWAILDLFCAYLWKNLFASISEAWQHCICRISS</sequence>
<evidence type="ECO:0000256" key="7">
    <source>
        <dbReference type="ARBA" id="ARBA00022989"/>
    </source>
</evidence>
<protein>
    <submittedName>
        <fullName evidence="10">Uncharacterized protein</fullName>
    </submittedName>
</protein>
<proteinExistence type="inferred from homology"/>
<dbReference type="InterPro" id="IPR009600">
    <property type="entry name" value="PIG-U"/>
</dbReference>
<evidence type="ECO:0000256" key="2">
    <source>
        <dbReference type="ARBA" id="ARBA00004687"/>
    </source>
</evidence>
<organism evidence="9 10">
    <name type="scientific">Ditylenchus dipsaci</name>
    <dbReference type="NCBI Taxonomy" id="166011"/>
    <lineage>
        <taxon>Eukaryota</taxon>
        <taxon>Metazoa</taxon>
        <taxon>Ecdysozoa</taxon>
        <taxon>Nematoda</taxon>
        <taxon>Chromadorea</taxon>
        <taxon>Rhabditida</taxon>
        <taxon>Tylenchina</taxon>
        <taxon>Tylenchomorpha</taxon>
        <taxon>Sphaerularioidea</taxon>
        <taxon>Anguinidae</taxon>
        <taxon>Anguininae</taxon>
        <taxon>Ditylenchus</taxon>
    </lineage>
</organism>
<dbReference type="PANTHER" id="PTHR13121">
    <property type="entry name" value="GPI TRANSAMIDASE COMPONENT PIG-U"/>
    <property type="match status" value="1"/>
</dbReference>
<dbReference type="PANTHER" id="PTHR13121:SF0">
    <property type="entry name" value="PHOSPHATIDYLINOSITOL GLYCAN ANCHOR BIOSYNTHESIS CLASS U PROTEIN"/>
    <property type="match status" value="1"/>
</dbReference>
<keyword evidence="5" id="KW-0812">Transmembrane</keyword>
<keyword evidence="4" id="KW-0337">GPI-anchor biosynthesis</keyword>
<evidence type="ECO:0000256" key="5">
    <source>
        <dbReference type="ARBA" id="ARBA00022692"/>
    </source>
</evidence>
<keyword evidence="6" id="KW-0256">Endoplasmic reticulum</keyword>
<evidence type="ECO:0000313" key="10">
    <source>
        <dbReference type="WBParaSite" id="jg24750"/>
    </source>
</evidence>
<dbReference type="GO" id="GO:0042765">
    <property type="term" value="C:GPI-anchor transamidase complex"/>
    <property type="evidence" value="ECO:0007669"/>
    <property type="project" value="InterPro"/>
</dbReference>
<reference evidence="10" key="1">
    <citation type="submission" date="2022-11" db="UniProtKB">
        <authorList>
            <consortium name="WormBaseParasite"/>
        </authorList>
    </citation>
    <scope>IDENTIFICATION</scope>
</reference>